<keyword evidence="4 6" id="KW-0472">Membrane</keyword>
<comment type="caution">
    <text evidence="8">The sequence shown here is derived from an EMBL/GenBank/DDBJ whole genome shotgun (WGS) entry which is preliminary data.</text>
</comment>
<feature type="transmembrane region" description="Helical" evidence="6">
    <location>
        <begin position="471"/>
        <end position="491"/>
    </location>
</feature>
<organism evidence="8 9">
    <name type="scientific">Acrocarpospora pleiomorpha</name>
    <dbReference type="NCBI Taxonomy" id="90975"/>
    <lineage>
        <taxon>Bacteria</taxon>
        <taxon>Bacillati</taxon>
        <taxon>Actinomycetota</taxon>
        <taxon>Actinomycetes</taxon>
        <taxon>Streptosporangiales</taxon>
        <taxon>Streptosporangiaceae</taxon>
        <taxon>Acrocarpospora</taxon>
    </lineage>
</organism>
<feature type="transmembrane region" description="Helical" evidence="6">
    <location>
        <begin position="85"/>
        <end position="108"/>
    </location>
</feature>
<dbReference type="AlphaFoldDB" id="A0A5M3XU69"/>
<evidence type="ECO:0000256" key="4">
    <source>
        <dbReference type="ARBA" id="ARBA00023136"/>
    </source>
</evidence>
<feature type="transmembrane region" description="Helical" evidence="6">
    <location>
        <begin position="61"/>
        <end position="79"/>
    </location>
</feature>
<feature type="transmembrane region" description="Helical" evidence="6">
    <location>
        <begin position="30"/>
        <end position="49"/>
    </location>
</feature>
<keyword evidence="2 6" id="KW-0812">Transmembrane</keyword>
<name>A0A5M3XU69_9ACTN</name>
<proteinExistence type="predicted"/>
<dbReference type="SUPFAM" id="SSF103473">
    <property type="entry name" value="MFS general substrate transporter"/>
    <property type="match status" value="2"/>
</dbReference>
<dbReference type="Proteomes" id="UP000377595">
    <property type="component" value="Unassembled WGS sequence"/>
</dbReference>
<dbReference type="PRINTS" id="PR01036">
    <property type="entry name" value="TCRTETB"/>
</dbReference>
<evidence type="ECO:0000256" key="3">
    <source>
        <dbReference type="ARBA" id="ARBA00022989"/>
    </source>
</evidence>
<feature type="transmembrane region" description="Helical" evidence="6">
    <location>
        <begin position="354"/>
        <end position="370"/>
    </location>
</feature>
<feature type="transmembrane region" description="Helical" evidence="6">
    <location>
        <begin position="148"/>
        <end position="167"/>
    </location>
</feature>
<feature type="region of interest" description="Disordered" evidence="5">
    <location>
        <begin position="177"/>
        <end position="224"/>
    </location>
</feature>
<feature type="transmembrane region" description="Helical" evidence="6">
    <location>
        <begin position="120"/>
        <end position="142"/>
    </location>
</feature>
<feature type="transmembrane region" description="Helical" evidence="6">
    <location>
        <begin position="382"/>
        <end position="401"/>
    </location>
</feature>
<dbReference type="GO" id="GO:0005886">
    <property type="term" value="C:plasma membrane"/>
    <property type="evidence" value="ECO:0007669"/>
    <property type="project" value="UniProtKB-SubCell"/>
</dbReference>
<accession>A0A5M3XU69</accession>
<evidence type="ECO:0000313" key="8">
    <source>
        <dbReference type="EMBL" id="GES24775.1"/>
    </source>
</evidence>
<evidence type="ECO:0000256" key="1">
    <source>
        <dbReference type="ARBA" id="ARBA00004651"/>
    </source>
</evidence>
<dbReference type="InterPro" id="IPR011701">
    <property type="entry name" value="MFS"/>
</dbReference>
<keyword evidence="3 6" id="KW-1133">Transmembrane helix</keyword>
<evidence type="ECO:0000313" key="9">
    <source>
        <dbReference type="Proteomes" id="UP000377595"/>
    </source>
</evidence>
<comment type="subcellular location">
    <subcellularLocation>
        <location evidence="1">Cell membrane</location>
        <topology evidence="1">Multi-pass membrane protein</topology>
    </subcellularLocation>
</comment>
<feature type="transmembrane region" description="Helical" evidence="6">
    <location>
        <begin position="264"/>
        <end position="282"/>
    </location>
</feature>
<feature type="transmembrane region" description="Helical" evidence="6">
    <location>
        <begin position="319"/>
        <end position="342"/>
    </location>
</feature>
<feature type="transmembrane region" description="Helical" evidence="6">
    <location>
        <begin position="407"/>
        <end position="432"/>
    </location>
</feature>
<feature type="domain" description="Major facilitator superfamily (MFS) profile" evidence="7">
    <location>
        <begin position="1"/>
        <end position="497"/>
    </location>
</feature>
<dbReference type="PROSITE" id="PS50850">
    <property type="entry name" value="MFS"/>
    <property type="match status" value="1"/>
</dbReference>
<dbReference type="GO" id="GO:0022857">
    <property type="term" value="F:transmembrane transporter activity"/>
    <property type="evidence" value="ECO:0007669"/>
    <property type="project" value="InterPro"/>
</dbReference>
<dbReference type="Pfam" id="PF07690">
    <property type="entry name" value="MFS_1"/>
    <property type="match status" value="1"/>
</dbReference>
<protein>
    <recommendedName>
        <fullName evidence="7">Major facilitator superfamily (MFS) profile domain-containing protein</fullName>
    </recommendedName>
</protein>
<feature type="transmembrane region" description="Helical" evidence="6">
    <location>
        <begin position="288"/>
        <end position="307"/>
    </location>
</feature>
<dbReference type="PANTHER" id="PTHR23501:SF154">
    <property type="entry name" value="MULTIDRUG-EFFLUX TRANSPORTER RV1634-RELATED"/>
    <property type="match status" value="1"/>
</dbReference>
<evidence type="ECO:0000256" key="2">
    <source>
        <dbReference type="ARBA" id="ARBA00022692"/>
    </source>
</evidence>
<dbReference type="PANTHER" id="PTHR23501">
    <property type="entry name" value="MAJOR FACILITATOR SUPERFAMILY"/>
    <property type="match status" value="1"/>
</dbReference>
<dbReference type="InterPro" id="IPR020846">
    <property type="entry name" value="MFS_dom"/>
</dbReference>
<dbReference type="EMBL" id="BLAF01000056">
    <property type="protein sequence ID" value="GES24775.1"/>
    <property type="molecule type" value="Genomic_DNA"/>
</dbReference>
<dbReference type="Gene3D" id="1.20.1250.20">
    <property type="entry name" value="MFS general substrate transporter like domains"/>
    <property type="match status" value="2"/>
</dbReference>
<reference evidence="8 9" key="1">
    <citation type="submission" date="2019-10" db="EMBL/GenBank/DDBJ databases">
        <title>Whole genome shotgun sequence of Acrocarpospora pleiomorpha NBRC 16267.</title>
        <authorList>
            <person name="Ichikawa N."/>
            <person name="Kimura A."/>
            <person name="Kitahashi Y."/>
            <person name="Komaki H."/>
            <person name="Oguchi A."/>
        </authorList>
    </citation>
    <scope>NUCLEOTIDE SEQUENCE [LARGE SCALE GENOMIC DNA]</scope>
    <source>
        <strain evidence="8 9">NBRC 16267</strain>
    </source>
</reference>
<gene>
    <name evidence="8" type="ORF">Aple_076740</name>
</gene>
<dbReference type="InterPro" id="IPR036259">
    <property type="entry name" value="MFS_trans_sf"/>
</dbReference>
<evidence type="ECO:0000256" key="6">
    <source>
        <dbReference type="SAM" id="Phobius"/>
    </source>
</evidence>
<feature type="transmembrane region" description="Helical" evidence="6">
    <location>
        <begin position="444"/>
        <end position="465"/>
    </location>
</feature>
<evidence type="ECO:0000259" key="7">
    <source>
        <dbReference type="PROSITE" id="PS50850"/>
    </source>
</evidence>
<evidence type="ECO:0000256" key="5">
    <source>
        <dbReference type="SAM" id="MobiDB-lite"/>
    </source>
</evidence>
<keyword evidence="9" id="KW-1185">Reference proteome</keyword>
<sequence>MVALFMLVAFEYLAVATAMPAVARELEGHHLYSLAFSGGIAAALIATVAGGRWGDVRGPDAPLWTGLLAFLAGLTLAGAAPTMEIFLLGRFLQGFGGGMFDVAIYVLVGRVYPAATHPRVFSLLAAAWVLPSVVGPAITGFVTEHFSWRWVFLAVPVLAAPAVFALWRGLAGHGRAAQHENPEEVTVRETGRESARETGRESARETGRESLHETGREVGRRRLDDPVGQGAREVVGQGVQKAEREVVGLGGPGAADAADGGFRLRLAMGVLAAIGAGLLQYGSGGSNVVLIVAGLVVLAVSLPRLLPRGTMRGARGLPAVVALRGIATGAFLAAEVLIPLVLFEERGLSPDQGGIALTGGALFWSLGSWIQGRKPYRRNRVLALGCAFIAVGVAVTAPIVVPEVPVWVAFVGWSVAGFGIGVVYPTLSVLVLELSAPGEQGKNSASLAVGESVLTVVAIAVTGAIFTVSAAYALCFVLLAAMAGAGVFLAGRVTMEV</sequence>